<feature type="region of interest" description="Disordered" evidence="2">
    <location>
        <begin position="217"/>
        <end position="236"/>
    </location>
</feature>
<feature type="compositionally biased region" description="Basic and acidic residues" evidence="2">
    <location>
        <begin position="222"/>
        <end position="236"/>
    </location>
</feature>
<accession>A0ABR0L655</accession>
<evidence type="ECO:0000256" key="1">
    <source>
        <dbReference type="ARBA" id="ARBA00022723"/>
    </source>
</evidence>
<dbReference type="InterPro" id="IPR050626">
    <property type="entry name" value="Peptidase_M16"/>
</dbReference>
<dbReference type="GO" id="GO:0004222">
    <property type="term" value="F:metalloendopeptidase activity"/>
    <property type="evidence" value="ECO:0007669"/>
    <property type="project" value="UniProtKB-EC"/>
</dbReference>
<dbReference type="InterPro" id="IPR011249">
    <property type="entry name" value="Metalloenz_LuxS/M16"/>
</dbReference>
<dbReference type="SUPFAM" id="SSF63411">
    <property type="entry name" value="LuxS/MPP-like metallohydrolase"/>
    <property type="match status" value="1"/>
</dbReference>
<dbReference type="PANTHER" id="PTHR43690:SF18">
    <property type="entry name" value="INSULIN-DEGRADING ENZYME-RELATED"/>
    <property type="match status" value="1"/>
</dbReference>
<keyword evidence="3" id="KW-0645">Protease</keyword>
<dbReference type="EMBL" id="JAVRRR010000254">
    <property type="protein sequence ID" value="KAK5144095.1"/>
    <property type="molecule type" value="Genomic_DNA"/>
</dbReference>
<organism evidence="3 4">
    <name type="scientific">Rachicladosporium monterosium</name>
    <dbReference type="NCBI Taxonomy" id="1507873"/>
    <lineage>
        <taxon>Eukaryota</taxon>
        <taxon>Fungi</taxon>
        <taxon>Dikarya</taxon>
        <taxon>Ascomycota</taxon>
        <taxon>Pezizomycotina</taxon>
        <taxon>Dothideomycetes</taxon>
        <taxon>Dothideomycetidae</taxon>
        <taxon>Cladosporiales</taxon>
        <taxon>Cladosporiaceae</taxon>
        <taxon>Rachicladosporium</taxon>
    </lineage>
</organism>
<dbReference type="PANTHER" id="PTHR43690">
    <property type="entry name" value="NARDILYSIN"/>
    <property type="match status" value="1"/>
</dbReference>
<dbReference type="Proteomes" id="UP001308179">
    <property type="component" value="Unassembled WGS sequence"/>
</dbReference>
<gene>
    <name evidence="3" type="primary">STE23</name>
    <name evidence="3" type="ORF">LTR32_003918</name>
</gene>
<proteinExistence type="predicted"/>
<sequence length="236" mass="25905">MPGDEFESYKTGLINKRLEKLKNLGQETGRFWHHVTNEVFDFELVHRDVEHIEPLTMDDMLEFYRTFFDPKSATRSKVAIHMIAQASAEAIAEKSDPAEQRKKLAEALAGVLSQLSLQADVSALSQRLEKVDIAGGDTDGIVSAVGTYLKEDPGNKPEQVDGAMEQAPAVLAQILVQLGIKAKKGEGEVEGGKAPEKKNKTVFIEDVKAWKASLPLSAGPKAARELSEFEESESKL</sequence>
<name>A0ABR0L655_9PEZI</name>
<keyword evidence="3" id="KW-0482">Metalloprotease</keyword>
<evidence type="ECO:0000313" key="4">
    <source>
        <dbReference type="Proteomes" id="UP001308179"/>
    </source>
</evidence>
<keyword evidence="3" id="KW-0378">Hydrolase</keyword>
<evidence type="ECO:0000313" key="3">
    <source>
        <dbReference type="EMBL" id="KAK5144095.1"/>
    </source>
</evidence>
<keyword evidence="1" id="KW-0479">Metal-binding</keyword>
<keyword evidence="4" id="KW-1185">Reference proteome</keyword>
<evidence type="ECO:0000256" key="2">
    <source>
        <dbReference type="SAM" id="MobiDB-lite"/>
    </source>
</evidence>
<reference evidence="3 4" key="1">
    <citation type="submission" date="2023-08" db="EMBL/GenBank/DDBJ databases">
        <title>Black Yeasts Isolated from many extreme environments.</title>
        <authorList>
            <person name="Coleine C."/>
            <person name="Stajich J.E."/>
            <person name="Selbmann L."/>
        </authorList>
    </citation>
    <scope>NUCLEOTIDE SEQUENCE [LARGE SCALE GENOMIC DNA]</scope>
    <source>
        <strain evidence="3 4">CCFEE 5386</strain>
    </source>
</reference>
<dbReference type="Gene3D" id="3.30.830.10">
    <property type="entry name" value="Metalloenzyme, LuxS/M16 peptidase-like"/>
    <property type="match status" value="1"/>
</dbReference>
<comment type="caution">
    <text evidence="3">The sequence shown here is derived from an EMBL/GenBank/DDBJ whole genome shotgun (WGS) entry which is preliminary data.</text>
</comment>
<dbReference type="EC" id="3.4.24.56" evidence="3"/>
<protein>
    <submittedName>
        <fullName evidence="3">Metalloprotease</fullName>
        <ecNumber evidence="3">3.4.24.56</ecNumber>
    </submittedName>
</protein>